<dbReference type="AlphaFoldDB" id="A0A6J7VE61"/>
<dbReference type="EMBL" id="CAEZXN010000003">
    <property type="protein sequence ID" value="CAB4685185.1"/>
    <property type="molecule type" value="Genomic_DNA"/>
</dbReference>
<evidence type="ECO:0000313" key="4">
    <source>
        <dbReference type="EMBL" id="CAB5076593.1"/>
    </source>
</evidence>
<evidence type="ECO:0000313" key="2">
    <source>
        <dbReference type="EMBL" id="CAB4685185.1"/>
    </source>
</evidence>
<evidence type="ECO:0000313" key="1">
    <source>
        <dbReference type="EMBL" id="CAB4667284.1"/>
    </source>
</evidence>
<dbReference type="EMBL" id="CAFBRC010000068">
    <property type="protein sequence ID" value="CAB5076593.1"/>
    <property type="molecule type" value="Genomic_DNA"/>
</dbReference>
<protein>
    <submittedName>
        <fullName evidence="4">Unannotated protein</fullName>
    </submittedName>
</protein>
<proteinExistence type="predicted"/>
<dbReference type="EMBL" id="CAEZXB010000002">
    <property type="protein sequence ID" value="CAB4667284.1"/>
    <property type="molecule type" value="Genomic_DNA"/>
</dbReference>
<sequence length="141" mass="15300">MVENAPMKRESVSHSQRPAKSWGARIAIALLAIAGALWLGWSAWFHSHPALSINEIAFTISSESSSEMRYEVTRREPALPVICVLRALDSSGAVVGEVRETIPGESSEASAAAHSTAARRTVVATLTRAAFVRVDRCWVTR</sequence>
<dbReference type="EMBL" id="CAFBAA010000001">
    <property type="protein sequence ID" value="CAB4840151.1"/>
    <property type="molecule type" value="Genomic_DNA"/>
</dbReference>
<reference evidence="4" key="1">
    <citation type="submission" date="2020-05" db="EMBL/GenBank/DDBJ databases">
        <authorList>
            <person name="Chiriac C."/>
            <person name="Salcher M."/>
            <person name="Ghai R."/>
            <person name="Kavagutti S V."/>
        </authorList>
    </citation>
    <scope>NUCLEOTIDE SEQUENCE</scope>
</reference>
<organism evidence="4">
    <name type="scientific">freshwater metagenome</name>
    <dbReference type="NCBI Taxonomy" id="449393"/>
    <lineage>
        <taxon>unclassified sequences</taxon>
        <taxon>metagenomes</taxon>
        <taxon>ecological metagenomes</taxon>
    </lineage>
</organism>
<gene>
    <name evidence="1" type="ORF">UFOPK2342_00210</name>
    <name evidence="2" type="ORF">UFOPK2423_00210</name>
    <name evidence="3" type="ORF">UFOPK3266_00068</name>
    <name evidence="4" type="ORF">UFOPK4367_01041</name>
</gene>
<dbReference type="Pfam" id="PF14155">
    <property type="entry name" value="DUF4307"/>
    <property type="match status" value="1"/>
</dbReference>
<name>A0A6J7VE61_9ZZZZ</name>
<evidence type="ECO:0000313" key="3">
    <source>
        <dbReference type="EMBL" id="CAB4840151.1"/>
    </source>
</evidence>
<dbReference type="InterPro" id="IPR025443">
    <property type="entry name" value="DUF4307"/>
</dbReference>
<accession>A0A6J7VE61</accession>